<feature type="region of interest" description="Disordered" evidence="1">
    <location>
        <begin position="23"/>
        <end position="44"/>
    </location>
</feature>
<evidence type="ECO:0000256" key="1">
    <source>
        <dbReference type="SAM" id="MobiDB-lite"/>
    </source>
</evidence>
<keyword evidence="3" id="KW-1185">Reference proteome</keyword>
<name>A0ABQ9I023_9NEOP</name>
<dbReference type="EMBL" id="JARBHB010000003">
    <property type="protein sequence ID" value="KAJ8889343.1"/>
    <property type="molecule type" value="Genomic_DNA"/>
</dbReference>
<dbReference type="Proteomes" id="UP001159363">
    <property type="component" value="Chromosome 3"/>
</dbReference>
<comment type="caution">
    <text evidence="2">The sequence shown here is derived from an EMBL/GenBank/DDBJ whole genome shotgun (WGS) entry which is preliminary data.</text>
</comment>
<reference evidence="2 3" key="1">
    <citation type="submission" date="2023-02" db="EMBL/GenBank/DDBJ databases">
        <title>LHISI_Scaffold_Assembly.</title>
        <authorList>
            <person name="Stuart O.P."/>
            <person name="Cleave R."/>
            <person name="Magrath M.J.L."/>
            <person name="Mikheyev A.S."/>
        </authorList>
    </citation>
    <scope>NUCLEOTIDE SEQUENCE [LARGE SCALE GENOMIC DNA]</scope>
    <source>
        <strain evidence="2">Daus_M_001</strain>
        <tissue evidence="2">Leg muscle</tissue>
    </source>
</reference>
<evidence type="ECO:0000313" key="3">
    <source>
        <dbReference type="Proteomes" id="UP001159363"/>
    </source>
</evidence>
<feature type="region of interest" description="Disordered" evidence="1">
    <location>
        <begin position="190"/>
        <end position="225"/>
    </location>
</feature>
<proteinExistence type="predicted"/>
<sequence>MMKTSTGTMICPLQHVFLLEVDMGPAEPGGDETEDNKGGVAQVSDSPNCPAGVTTCLANEGDPRRTSNGELVHRLAVRVRQLARRRVRACWRRRFWGKCREGGEQGVNTPSSYKSSGGISSAGKRKRLLGLRYDMTNVTVTLFFIGCYSNFVASGMPCRIRRGIVTPALQFVVHVALEVWSSAGMKGREKREIPEKTRRPKASYGTIPTCENPVTRPGIEPGSPWWDGIKEECPEN</sequence>
<evidence type="ECO:0000313" key="2">
    <source>
        <dbReference type="EMBL" id="KAJ8889343.1"/>
    </source>
</evidence>
<gene>
    <name evidence="2" type="ORF">PR048_008842</name>
</gene>
<organism evidence="2 3">
    <name type="scientific">Dryococelus australis</name>
    <dbReference type="NCBI Taxonomy" id="614101"/>
    <lineage>
        <taxon>Eukaryota</taxon>
        <taxon>Metazoa</taxon>
        <taxon>Ecdysozoa</taxon>
        <taxon>Arthropoda</taxon>
        <taxon>Hexapoda</taxon>
        <taxon>Insecta</taxon>
        <taxon>Pterygota</taxon>
        <taxon>Neoptera</taxon>
        <taxon>Polyneoptera</taxon>
        <taxon>Phasmatodea</taxon>
        <taxon>Verophasmatodea</taxon>
        <taxon>Anareolatae</taxon>
        <taxon>Phasmatidae</taxon>
        <taxon>Eurycanthinae</taxon>
        <taxon>Dryococelus</taxon>
    </lineage>
</organism>
<protein>
    <submittedName>
        <fullName evidence="2">Uncharacterized protein</fullName>
    </submittedName>
</protein>
<accession>A0ABQ9I023</accession>